<dbReference type="Proteomes" id="UP000240493">
    <property type="component" value="Unassembled WGS sequence"/>
</dbReference>
<reference evidence="1 2" key="1">
    <citation type="submission" date="2016-07" db="EMBL/GenBank/DDBJ databases">
        <title>Multiple horizontal gene transfer events from other fungi enriched the ability of initially mycotrophic Trichoderma (Ascomycota) to feed on dead plant biomass.</title>
        <authorList>
            <consortium name="DOE Joint Genome Institute"/>
            <person name="Aerts A."/>
            <person name="Atanasova L."/>
            <person name="Chenthamara K."/>
            <person name="Zhang J."/>
            <person name="Grujic M."/>
            <person name="Henrissat B."/>
            <person name="Kuo A."/>
            <person name="Salamov A."/>
            <person name="Lipzen A."/>
            <person name="Labutti K."/>
            <person name="Barry K."/>
            <person name="Miao Y."/>
            <person name="Rahimi M.J."/>
            <person name="Shen Q."/>
            <person name="Grigoriev I.V."/>
            <person name="Kubicek C.P."/>
            <person name="Druzhinina I.S."/>
        </authorList>
    </citation>
    <scope>NUCLEOTIDE SEQUENCE [LARGE SCALE GENOMIC DNA]</scope>
    <source>
        <strain evidence="1 2">CBS 433.97</strain>
    </source>
</reference>
<dbReference type="EMBL" id="KZ679261">
    <property type="protein sequence ID" value="PTB41570.1"/>
    <property type="molecule type" value="Genomic_DNA"/>
</dbReference>
<gene>
    <name evidence="1" type="ORF">M441DRAFT_57711</name>
</gene>
<protein>
    <submittedName>
        <fullName evidence="1">Uncharacterized protein</fullName>
    </submittedName>
</protein>
<organism evidence="1 2">
    <name type="scientific">Trichoderma asperellum (strain ATCC 204424 / CBS 433.97 / NBRC 101777)</name>
    <dbReference type="NCBI Taxonomy" id="1042311"/>
    <lineage>
        <taxon>Eukaryota</taxon>
        <taxon>Fungi</taxon>
        <taxon>Dikarya</taxon>
        <taxon>Ascomycota</taxon>
        <taxon>Pezizomycotina</taxon>
        <taxon>Sordariomycetes</taxon>
        <taxon>Hypocreomycetidae</taxon>
        <taxon>Hypocreales</taxon>
        <taxon>Hypocreaceae</taxon>
        <taxon>Trichoderma</taxon>
    </lineage>
</organism>
<dbReference type="OrthoDB" id="2142759at2759"/>
<sequence>MQFLSHGGIFQDWIFPHDCLKYIWPEITLNRAIDRQVCSITCCKAVEAHLVPLREAQWYSTNGMDHDRSAIPRLPIYGDCIVFPLREDVCKCFNGECFAIVPKLTPMGMQYVMNFLSTSAEEIWPKYHGSVALQLSEDSRPNLFARFAWATFTRANPWIGVGEYRTVFGRYQHLATKRLGYGRYKIKGTCENLQENGESKQMHERSE</sequence>
<accession>A0A2T3Z9W0</accession>
<evidence type="ECO:0000313" key="2">
    <source>
        <dbReference type="Proteomes" id="UP000240493"/>
    </source>
</evidence>
<name>A0A2T3Z9W0_TRIA4</name>
<proteinExistence type="predicted"/>
<dbReference type="AlphaFoldDB" id="A0A2T3Z9W0"/>
<evidence type="ECO:0000313" key="1">
    <source>
        <dbReference type="EMBL" id="PTB41570.1"/>
    </source>
</evidence>
<keyword evidence="2" id="KW-1185">Reference proteome</keyword>